<dbReference type="InterPro" id="IPR017359">
    <property type="entry name" value="Phi-like"/>
</dbReference>
<dbReference type="SUPFAM" id="SSF54495">
    <property type="entry name" value="UBC-like"/>
    <property type="match status" value="1"/>
</dbReference>
<dbReference type="CDD" id="cd24163">
    <property type="entry name" value="RWDD2_C"/>
    <property type="match status" value="1"/>
</dbReference>
<name>A0AAN9UD05_9PEZI</name>
<dbReference type="Proteomes" id="UP001320245">
    <property type="component" value="Unassembled WGS sequence"/>
</dbReference>
<dbReference type="PANTHER" id="PTHR15955">
    <property type="entry name" value="RWD DOMAIN CONTAINING PROTEIN 2"/>
    <property type="match status" value="1"/>
</dbReference>
<dbReference type="InterPro" id="IPR059181">
    <property type="entry name" value="RWDD2A-B_C"/>
</dbReference>
<proteinExistence type="predicted"/>
<comment type="caution">
    <text evidence="3">The sequence shown here is derived from an EMBL/GenBank/DDBJ whole genome shotgun (WGS) entry which is preliminary data.</text>
</comment>
<feature type="domain" description="Small nuclear ribonucleoprotein Prp3 C-terminal" evidence="2">
    <location>
        <begin position="204"/>
        <end position="275"/>
    </location>
</feature>
<dbReference type="Pfam" id="PF06544">
    <property type="entry name" value="Prp3_C"/>
    <property type="match status" value="1"/>
</dbReference>
<keyword evidence="4" id="KW-1185">Reference proteome</keyword>
<dbReference type="InterPro" id="IPR010541">
    <property type="entry name" value="Prp3_C"/>
</dbReference>
<evidence type="ECO:0000313" key="4">
    <source>
        <dbReference type="Proteomes" id="UP001320245"/>
    </source>
</evidence>
<gene>
    <name evidence="3" type="ORF">SLS53_002609</name>
</gene>
<dbReference type="EMBL" id="JAJSPL020000007">
    <property type="protein sequence ID" value="KAK7745890.1"/>
    <property type="molecule type" value="Genomic_DNA"/>
</dbReference>
<dbReference type="PANTHER" id="PTHR15955:SF10">
    <property type="entry name" value="DUF1115 DOMAIN PROTEIN (AFU_ORTHOLOGUE AFUA_5G14750)"/>
    <property type="match status" value="1"/>
</dbReference>
<organism evidence="3 4">
    <name type="scientific">Cytospora paraplurivora</name>
    <dbReference type="NCBI Taxonomy" id="2898453"/>
    <lineage>
        <taxon>Eukaryota</taxon>
        <taxon>Fungi</taxon>
        <taxon>Dikarya</taxon>
        <taxon>Ascomycota</taxon>
        <taxon>Pezizomycotina</taxon>
        <taxon>Sordariomycetes</taxon>
        <taxon>Sordariomycetidae</taxon>
        <taxon>Diaporthales</taxon>
        <taxon>Cytosporaceae</taxon>
        <taxon>Cytospora</taxon>
    </lineage>
</organism>
<dbReference type="PIRSF" id="PIRSF038021">
    <property type="entry name" value="UCP038021_RWDD2"/>
    <property type="match status" value="1"/>
</dbReference>
<evidence type="ECO:0000256" key="1">
    <source>
        <dbReference type="SAM" id="MobiDB-lite"/>
    </source>
</evidence>
<dbReference type="AlphaFoldDB" id="A0AAN9UD05"/>
<reference evidence="3 4" key="1">
    <citation type="journal article" date="2023" name="PLoS ONE">
        <title>Cytospora paraplurivora sp. nov. isolated from orchards with fruit tree decline syndrome in Ontario, Canada.</title>
        <authorList>
            <person name="Ilyukhin E."/>
            <person name="Nguyen H.D.T."/>
            <person name="Castle A.J."/>
            <person name="Ellouze W."/>
        </authorList>
    </citation>
    <scope>NUCLEOTIDE SEQUENCE [LARGE SCALE GENOMIC DNA]</scope>
    <source>
        <strain evidence="3 4">FDS-564</strain>
    </source>
</reference>
<evidence type="ECO:0000259" key="2">
    <source>
        <dbReference type="Pfam" id="PF06544"/>
    </source>
</evidence>
<dbReference type="InterPro" id="IPR016135">
    <property type="entry name" value="UBQ-conjugating_enzyme/RWD"/>
</dbReference>
<sequence length="332" mass="35867">MAGPEIATLLSPDLLEAQLSMVDLIRAMYPPTEDDADPTADEVIDRVRGWCESSPDPSSPGPTTKLPSTFGLVVTIPLHIEGGLEGSAATTTPAPASPSLQMSVTVPLSSAGPSADDPTEPPPLTYSLRQPPWMSRAEVAELASEMPTDDILAAFDHIQDKAPEYYLHYLQQRHNITSTHDPSRSSQPGAAGNDKDSGPLLRVWFYFPSLSTREKRRDLVSYAPGYGLTGFVLAGKPGVLCLEGTSGGVDGYMNAIKNESWGDIPSYQKKVSERFREELGEAGRRFGGMSEITDDLGERRGARRNRGDMAALEAWLKERGVGESFSRVIMGG</sequence>
<feature type="region of interest" description="Disordered" evidence="1">
    <location>
        <begin position="106"/>
        <end position="129"/>
    </location>
</feature>
<evidence type="ECO:0000313" key="3">
    <source>
        <dbReference type="EMBL" id="KAK7745890.1"/>
    </source>
</evidence>
<protein>
    <recommendedName>
        <fullName evidence="2">Small nuclear ribonucleoprotein Prp3 C-terminal domain-containing protein</fullName>
    </recommendedName>
</protein>
<accession>A0AAN9UD05</accession>